<sequence>MYDLTRFNLQNATDIGAALRHLGQGADTIETVAQRSVRYFYDNLIDPHTGQSACALARFFKTHAYGNLPPDLQAQAMKSLGRVDALDPEVKCLTLLGTVGDQLAWNARRASQGHQVIPLTSARGVKKIPMMSQMIQSFGLEINSVVAPKPTLLMELERKTYNVFFIPKAAGSEYIPSQRDFVNTFAIKSVLGFGGMLPSGNLFTIILFTKVAVPDTTAQLFKSLPLNIKMAIIPFSTHQIFCPQQPVASSDT</sequence>
<accession>A0A929F909</accession>
<gene>
    <name evidence="1" type="ORF">IQ260_13190</name>
</gene>
<protein>
    <submittedName>
        <fullName evidence="1">Uncharacterized protein</fullName>
    </submittedName>
</protein>
<dbReference type="RefSeq" id="WP_193993574.1">
    <property type="nucleotide sequence ID" value="NZ_JADEXP010000107.1"/>
</dbReference>
<name>A0A929F909_LEPEC</name>
<comment type="caution">
    <text evidence="1">The sequence shown here is derived from an EMBL/GenBank/DDBJ whole genome shotgun (WGS) entry which is preliminary data.</text>
</comment>
<proteinExistence type="predicted"/>
<keyword evidence="2" id="KW-1185">Reference proteome</keyword>
<dbReference type="Proteomes" id="UP000615026">
    <property type="component" value="Unassembled WGS sequence"/>
</dbReference>
<organism evidence="1 2">
    <name type="scientific">Leptolyngbya cf. ectocarpi LEGE 11479</name>
    <dbReference type="NCBI Taxonomy" id="1828722"/>
    <lineage>
        <taxon>Bacteria</taxon>
        <taxon>Bacillati</taxon>
        <taxon>Cyanobacteriota</taxon>
        <taxon>Cyanophyceae</taxon>
        <taxon>Leptolyngbyales</taxon>
        <taxon>Leptolyngbyaceae</taxon>
        <taxon>Leptolyngbya group</taxon>
        <taxon>Leptolyngbya</taxon>
    </lineage>
</organism>
<evidence type="ECO:0000313" key="2">
    <source>
        <dbReference type="Proteomes" id="UP000615026"/>
    </source>
</evidence>
<dbReference type="EMBL" id="JADEXP010000107">
    <property type="protein sequence ID" value="MBE9067612.1"/>
    <property type="molecule type" value="Genomic_DNA"/>
</dbReference>
<reference evidence="1" key="1">
    <citation type="submission" date="2020-10" db="EMBL/GenBank/DDBJ databases">
        <authorList>
            <person name="Castelo-Branco R."/>
            <person name="Eusebio N."/>
            <person name="Adriana R."/>
            <person name="Vieira A."/>
            <person name="Brugerolle De Fraissinette N."/>
            <person name="Rezende De Castro R."/>
            <person name="Schneider M.P."/>
            <person name="Vasconcelos V."/>
            <person name="Leao P.N."/>
        </authorList>
    </citation>
    <scope>NUCLEOTIDE SEQUENCE</scope>
    <source>
        <strain evidence="1">LEGE 11479</strain>
    </source>
</reference>
<dbReference type="AlphaFoldDB" id="A0A929F909"/>
<evidence type="ECO:0000313" key="1">
    <source>
        <dbReference type="EMBL" id="MBE9067612.1"/>
    </source>
</evidence>